<dbReference type="STRING" id="45607.A0A2T0FFR8"/>
<dbReference type="InterPro" id="IPR015943">
    <property type="entry name" value="WD40/YVTN_repeat-like_dom_sf"/>
</dbReference>
<dbReference type="GeneID" id="36515193"/>
<proteinExistence type="predicted"/>
<evidence type="ECO:0000313" key="2">
    <source>
        <dbReference type="Proteomes" id="UP000238350"/>
    </source>
</evidence>
<dbReference type="Proteomes" id="UP000238350">
    <property type="component" value="Unassembled WGS sequence"/>
</dbReference>
<dbReference type="InterPro" id="IPR036322">
    <property type="entry name" value="WD40_repeat_dom_sf"/>
</dbReference>
<name>A0A2T0FFR8_9ASCO</name>
<sequence>MSTSSSDAELIARPRPKKRVKQSIHSIEALPLAVSYTRSYKGLRVVCLAVHRETGYTALATSSGILELRQQRDGELQLVRRLEAAFCDRIEHMRFSCDGSLLAIAGSNGALATIDTQTADIIAVRSDTPSNHEQMYVAWLGNTLVAAAGCHAWLFDQALESSQKLPNLHKRTISGVEHSKRHQCIVSWDELGIIEVWDKHGQLPETVRYKTKSETDLFLFRKDKRRIQNISVARDALVVLDTDGRLVVFDFVSGKRKREYDETLETVEEMQKLGTGVVIDPVEFSRRVKTESKENDMLAIDVSSTIVVYPTILGIKALSLRTSTVAKVYGLADSIRFHQLGLVQYRSRQHTLETAAAESSIVDRQTKVDSAIIALDAEGDIYLFGQEVKTPRDVDLTVASVDPEPVEPVKIV</sequence>
<dbReference type="OrthoDB" id="10264753at2759"/>
<keyword evidence="2" id="KW-1185">Reference proteome</keyword>
<comment type="caution">
    <text evidence="1">The sequence shown here is derived from an EMBL/GenBank/DDBJ whole genome shotgun (WGS) entry which is preliminary data.</text>
</comment>
<evidence type="ECO:0000313" key="1">
    <source>
        <dbReference type="EMBL" id="PRT53824.1"/>
    </source>
</evidence>
<dbReference type="AlphaFoldDB" id="A0A2T0FFR8"/>
<dbReference type="GO" id="GO:0016853">
    <property type="term" value="F:isomerase activity"/>
    <property type="evidence" value="ECO:0007669"/>
    <property type="project" value="UniProtKB-KW"/>
</dbReference>
<dbReference type="RefSeq" id="XP_024663770.1">
    <property type="nucleotide sequence ID" value="XM_024808002.1"/>
</dbReference>
<gene>
    <name evidence="1" type="ORF">B9G98_01444</name>
</gene>
<reference evidence="1 2" key="1">
    <citation type="submission" date="2017-04" db="EMBL/GenBank/DDBJ databases">
        <title>Genome sequencing of [Candida] sorbophila.</title>
        <authorList>
            <person name="Ahn J.O."/>
        </authorList>
    </citation>
    <scope>NUCLEOTIDE SEQUENCE [LARGE SCALE GENOMIC DNA]</scope>
    <source>
        <strain evidence="1 2">DS02</strain>
    </source>
</reference>
<dbReference type="EMBL" id="NDIQ01000001">
    <property type="protein sequence ID" value="PRT53824.1"/>
    <property type="molecule type" value="Genomic_DNA"/>
</dbReference>
<dbReference type="Gene3D" id="2.130.10.10">
    <property type="entry name" value="YVTN repeat-like/Quinoprotein amine dehydrogenase"/>
    <property type="match status" value="1"/>
</dbReference>
<organism evidence="1 2">
    <name type="scientific">Wickerhamiella sorbophila</name>
    <dbReference type="NCBI Taxonomy" id="45607"/>
    <lineage>
        <taxon>Eukaryota</taxon>
        <taxon>Fungi</taxon>
        <taxon>Dikarya</taxon>
        <taxon>Ascomycota</taxon>
        <taxon>Saccharomycotina</taxon>
        <taxon>Dipodascomycetes</taxon>
        <taxon>Dipodascales</taxon>
        <taxon>Trichomonascaceae</taxon>
        <taxon>Wickerhamiella</taxon>
    </lineage>
</organism>
<accession>A0A2T0FFR8</accession>
<keyword evidence="1" id="KW-0413">Isomerase</keyword>
<dbReference type="SUPFAM" id="SSF50978">
    <property type="entry name" value="WD40 repeat-like"/>
    <property type="match status" value="1"/>
</dbReference>
<protein>
    <submittedName>
        <fullName evidence="1">Peptidyl-prolyl cis-trans isomerase cyp15</fullName>
    </submittedName>
</protein>